<reference evidence="1" key="1">
    <citation type="submission" date="2025-08" db="UniProtKB">
        <authorList>
            <consortium name="Ensembl"/>
        </authorList>
    </citation>
    <scope>IDENTIFICATION</scope>
</reference>
<reference evidence="1" key="2">
    <citation type="submission" date="2025-09" db="UniProtKB">
        <authorList>
            <consortium name="Ensembl"/>
        </authorList>
    </citation>
    <scope>IDENTIFICATION</scope>
</reference>
<accession>A0A3B4X597</accession>
<protein>
    <submittedName>
        <fullName evidence="1">Uncharacterized protein</fullName>
    </submittedName>
</protein>
<evidence type="ECO:0000313" key="1">
    <source>
        <dbReference type="Ensembl" id="ENSSLDP00000007878.1"/>
    </source>
</evidence>
<keyword evidence="2" id="KW-1185">Reference proteome</keyword>
<dbReference type="STRING" id="1841481.ENSSLDP00000007878"/>
<evidence type="ECO:0000313" key="2">
    <source>
        <dbReference type="Proteomes" id="UP000261360"/>
    </source>
</evidence>
<name>A0A3B4X597_SERLL</name>
<organism evidence="1 2">
    <name type="scientific">Seriola lalandi dorsalis</name>
    <dbReference type="NCBI Taxonomy" id="1841481"/>
    <lineage>
        <taxon>Eukaryota</taxon>
        <taxon>Metazoa</taxon>
        <taxon>Chordata</taxon>
        <taxon>Craniata</taxon>
        <taxon>Vertebrata</taxon>
        <taxon>Euteleostomi</taxon>
        <taxon>Actinopterygii</taxon>
        <taxon>Neopterygii</taxon>
        <taxon>Teleostei</taxon>
        <taxon>Neoteleostei</taxon>
        <taxon>Acanthomorphata</taxon>
        <taxon>Carangaria</taxon>
        <taxon>Carangiformes</taxon>
        <taxon>Carangidae</taxon>
        <taxon>Seriola</taxon>
    </lineage>
</organism>
<sequence length="55" mass="6363">MPLFFRKKKLSDDSQKRLEYQLCRSKEAGADDILDISACQLSEVSMLLWTVVREA</sequence>
<dbReference type="AlphaFoldDB" id="A0A3B4X597"/>
<dbReference type="Ensembl" id="ENSSLDT00000008131.1">
    <property type="protein sequence ID" value="ENSSLDP00000007878.1"/>
    <property type="gene ID" value="ENSSLDG00000006261.1"/>
</dbReference>
<dbReference type="Proteomes" id="UP000261360">
    <property type="component" value="Unplaced"/>
</dbReference>
<dbReference type="GeneTree" id="ENSGT00940000170916"/>
<proteinExistence type="predicted"/>